<dbReference type="SMART" id="SM00420">
    <property type="entry name" value="HTH_DEOR"/>
    <property type="match status" value="1"/>
</dbReference>
<dbReference type="STRING" id="883114.HMPREF9709_01727"/>
<dbReference type="InterPro" id="IPR037171">
    <property type="entry name" value="NagB/RpiA_transferase-like"/>
</dbReference>
<keyword evidence="5" id="KW-1185">Reference proteome</keyword>
<feature type="domain" description="HTH deoR-type" evidence="3">
    <location>
        <begin position="8"/>
        <end position="63"/>
    </location>
</feature>
<dbReference type="GeneID" id="96999661"/>
<dbReference type="InterPro" id="IPR001034">
    <property type="entry name" value="DeoR_HTH"/>
</dbReference>
<dbReference type="PROSITE" id="PS51000">
    <property type="entry name" value="HTH_DEOR_2"/>
    <property type="match status" value="1"/>
</dbReference>
<dbReference type="InterPro" id="IPR050313">
    <property type="entry name" value="Carb_Metab_HTH_regulators"/>
</dbReference>
<protein>
    <recommendedName>
        <fullName evidence="3">HTH deoR-type domain-containing protein</fullName>
    </recommendedName>
</protein>
<keyword evidence="2" id="KW-0804">Transcription</keyword>
<evidence type="ECO:0000259" key="3">
    <source>
        <dbReference type="PROSITE" id="PS51000"/>
    </source>
</evidence>
<evidence type="ECO:0000313" key="5">
    <source>
        <dbReference type="Proteomes" id="UP000004191"/>
    </source>
</evidence>
<dbReference type="Gene3D" id="1.10.10.10">
    <property type="entry name" value="Winged helix-like DNA-binding domain superfamily/Winged helix DNA-binding domain"/>
    <property type="match status" value="1"/>
</dbReference>
<dbReference type="HOGENOM" id="CLU_060699_1_1_9"/>
<dbReference type="eggNOG" id="COG1349">
    <property type="taxonomic scope" value="Bacteria"/>
</dbReference>
<dbReference type="Gene3D" id="3.40.50.1360">
    <property type="match status" value="1"/>
</dbReference>
<reference evidence="4 5" key="1">
    <citation type="submission" date="2012-01" db="EMBL/GenBank/DDBJ databases">
        <title>The Genome Sequence of Helcococcus kunzii ATCC 51366.</title>
        <authorList>
            <consortium name="The Broad Institute Genome Sequencing Platform"/>
            <person name="Earl A."/>
            <person name="Ward D."/>
            <person name="Feldgarden M."/>
            <person name="Gevers D."/>
            <person name="Huys G."/>
            <person name="Young S.K."/>
            <person name="Zeng Q."/>
            <person name="Gargeya S."/>
            <person name="Fitzgerald M."/>
            <person name="Haas B."/>
            <person name="Abouelleil A."/>
            <person name="Alvarado L."/>
            <person name="Arachchi H.M."/>
            <person name="Berlin A."/>
            <person name="Chapman S.B."/>
            <person name="Gearin G."/>
            <person name="Goldberg J."/>
            <person name="Griggs A."/>
            <person name="Gujja S."/>
            <person name="Hansen M."/>
            <person name="Heiman D."/>
            <person name="Howarth C."/>
            <person name="Larimer J."/>
            <person name="Lui A."/>
            <person name="MacDonald P.J.P."/>
            <person name="McCowen C."/>
            <person name="Montmayeur A."/>
            <person name="Murphy C."/>
            <person name="Neiman D."/>
            <person name="Pearson M."/>
            <person name="Priest M."/>
            <person name="Roberts A."/>
            <person name="Saif S."/>
            <person name="Shea T."/>
            <person name="Sisk P."/>
            <person name="Stolte C."/>
            <person name="Sykes S."/>
            <person name="Wortman J."/>
            <person name="Nusbaum C."/>
            <person name="Birren B."/>
        </authorList>
    </citation>
    <scope>NUCLEOTIDE SEQUENCE [LARGE SCALE GENOMIC DNA]</scope>
    <source>
        <strain evidence="4 5">ATCC 51366</strain>
    </source>
</reference>
<comment type="caution">
    <text evidence="4">The sequence shown here is derived from an EMBL/GenBank/DDBJ whole genome shotgun (WGS) entry which is preliminary data.</text>
</comment>
<dbReference type="EMBL" id="AGEI01000031">
    <property type="protein sequence ID" value="EHR32113.1"/>
    <property type="molecule type" value="Genomic_DNA"/>
</dbReference>
<dbReference type="RefSeq" id="WP_005399241.1">
    <property type="nucleotide sequence ID" value="NZ_JH601088.1"/>
</dbReference>
<evidence type="ECO:0000256" key="1">
    <source>
        <dbReference type="ARBA" id="ARBA00023015"/>
    </source>
</evidence>
<evidence type="ECO:0000313" key="4">
    <source>
        <dbReference type="EMBL" id="EHR32113.1"/>
    </source>
</evidence>
<dbReference type="OrthoDB" id="9797223at2"/>
<dbReference type="Pfam" id="PF00455">
    <property type="entry name" value="DeoRC"/>
    <property type="match status" value="1"/>
</dbReference>
<dbReference type="PRINTS" id="PR00037">
    <property type="entry name" value="HTHLACR"/>
</dbReference>
<accession>H3NQW6</accession>
<dbReference type="Pfam" id="PF08220">
    <property type="entry name" value="HTH_DeoR"/>
    <property type="match status" value="1"/>
</dbReference>
<dbReference type="SUPFAM" id="SSF100950">
    <property type="entry name" value="NagB/RpiA/CoA transferase-like"/>
    <property type="match status" value="1"/>
</dbReference>
<dbReference type="InterPro" id="IPR036390">
    <property type="entry name" value="WH_DNA-bd_sf"/>
</dbReference>
<dbReference type="Proteomes" id="UP000004191">
    <property type="component" value="Unassembled WGS sequence"/>
</dbReference>
<dbReference type="PANTHER" id="PTHR30363:SF44">
    <property type="entry name" value="AGA OPERON TRANSCRIPTIONAL REPRESSOR-RELATED"/>
    <property type="match status" value="1"/>
</dbReference>
<dbReference type="SMART" id="SM01134">
    <property type="entry name" value="DeoRC"/>
    <property type="match status" value="1"/>
</dbReference>
<keyword evidence="1" id="KW-0805">Transcription regulation</keyword>
<gene>
    <name evidence="4" type="ORF">HMPREF9709_01727</name>
</gene>
<dbReference type="GO" id="GO:0003700">
    <property type="term" value="F:DNA-binding transcription factor activity"/>
    <property type="evidence" value="ECO:0007669"/>
    <property type="project" value="InterPro"/>
</dbReference>
<dbReference type="AlphaFoldDB" id="H3NQW6"/>
<sequence>MKQSKELIDSRRKKALLIINENKSISNKDLASKLNVSLPTIRRDINFLSKKGLIHKIHGEVQAIDSKVILTTRIEKKKDLIAKYAASLIENDDTIFINSSDTSIKTIKYVEPSKYISVVTNNGKTLKYHTLPNVKIILTGGEIKAPKSAMTGEFAIKNIKGVQANKAFLGASGFHLEEGMTTANIDEVAVNKAMIENSNKVILCVDSSKLNHKSAFISGSVRNFDILITDSDADSTFIDNLTMLGVKCILLDIDKEEYQ</sequence>
<dbReference type="SUPFAM" id="SSF46785">
    <property type="entry name" value="Winged helix' DNA-binding domain"/>
    <property type="match status" value="1"/>
</dbReference>
<dbReference type="InterPro" id="IPR036388">
    <property type="entry name" value="WH-like_DNA-bd_sf"/>
</dbReference>
<evidence type="ECO:0000256" key="2">
    <source>
        <dbReference type="ARBA" id="ARBA00023163"/>
    </source>
</evidence>
<dbReference type="InterPro" id="IPR014036">
    <property type="entry name" value="DeoR-like_C"/>
</dbReference>
<proteinExistence type="predicted"/>
<organism evidence="4 5">
    <name type="scientific">Helcococcus kunzii ATCC 51366</name>
    <dbReference type="NCBI Taxonomy" id="883114"/>
    <lineage>
        <taxon>Bacteria</taxon>
        <taxon>Bacillati</taxon>
        <taxon>Bacillota</taxon>
        <taxon>Tissierellia</taxon>
        <taxon>Tissierellales</taxon>
        <taxon>Peptoniphilaceae</taxon>
        <taxon>Helcococcus</taxon>
    </lineage>
</organism>
<name>H3NQW6_9FIRM</name>
<dbReference type="PANTHER" id="PTHR30363">
    <property type="entry name" value="HTH-TYPE TRANSCRIPTIONAL REGULATOR SRLR-RELATED"/>
    <property type="match status" value="1"/>
</dbReference>